<accession>A0A919VHE4</accession>
<evidence type="ECO:0000313" key="2">
    <source>
        <dbReference type="Proteomes" id="UP000679179"/>
    </source>
</evidence>
<dbReference type="AlphaFoldDB" id="A0A919VHE4"/>
<name>A0A919VHE4_9CLOT</name>
<gene>
    <name evidence="1" type="ORF">CPJCM30710_22620</name>
</gene>
<dbReference type="RefSeq" id="WP_212904290.1">
    <property type="nucleotide sequence ID" value="NZ_BOPZ01000019.1"/>
</dbReference>
<protein>
    <submittedName>
        <fullName evidence="1">Uncharacterized protein</fullName>
    </submittedName>
</protein>
<dbReference type="SUPFAM" id="SSF53187">
    <property type="entry name" value="Zn-dependent exopeptidases"/>
    <property type="match status" value="1"/>
</dbReference>
<evidence type="ECO:0000313" key="1">
    <source>
        <dbReference type="EMBL" id="GIM29596.1"/>
    </source>
</evidence>
<organism evidence="1 2">
    <name type="scientific">Clostridium polyendosporum</name>
    <dbReference type="NCBI Taxonomy" id="69208"/>
    <lineage>
        <taxon>Bacteria</taxon>
        <taxon>Bacillati</taxon>
        <taxon>Bacillota</taxon>
        <taxon>Clostridia</taxon>
        <taxon>Eubacteriales</taxon>
        <taxon>Clostridiaceae</taxon>
        <taxon>Clostridium</taxon>
    </lineage>
</organism>
<dbReference type="EMBL" id="BOPZ01000019">
    <property type="protein sequence ID" value="GIM29596.1"/>
    <property type="molecule type" value="Genomic_DNA"/>
</dbReference>
<proteinExistence type="predicted"/>
<dbReference type="Proteomes" id="UP000679179">
    <property type="component" value="Unassembled WGS sequence"/>
</dbReference>
<reference evidence="1" key="1">
    <citation type="submission" date="2021-03" db="EMBL/GenBank/DDBJ databases">
        <title>Taxonomic study of Clostridium polyendosporum from meadow-gley soil under rice.</title>
        <authorList>
            <person name="Kobayashi H."/>
            <person name="Tanizawa Y."/>
            <person name="Yagura M."/>
        </authorList>
    </citation>
    <scope>NUCLEOTIDE SEQUENCE</scope>
    <source>
        <strain evidence="1">JCM 30710</strain>
    </source>
</reference>
<comment type="caution">
    <text evidence="1">The sequence shown here is derived from an EMBL/GenBank/DDBJ whole genome shotgun (WGS) entry which is preliminary data.</text>
</comment>
<keyword evidence="2" id="KW-1185">Reference proteome</keyword>
<sequence length="150" mass="17133">MKYGIDITNRMISVKVIKALKKRGQAVIDFREIQTPFLGENLYKKVLLANQTRIDIYVSLNEVSGEKDSISIFSGMNEVELRFVSQFKKEMLNIGFKEFNIINGSNFYLIKNIKAPCLIITIEKYMISLDNNDLSEKIVNALMSLLNANS</sequence>